<feature type="transmembrane region" description="Helical" evidence="8">
    <location>
        <begin position="259"/>
        <end position="278"/>
    </location>
</feature>
<keyword evidence="3" id="KW-1003">Cell membrane</keyword>
<evidence type="ECO:0000256" key="8">
    <source>
        <dbReference type="SAM" id="Phobius"/>
    </source>
</evidence>
<dbReference type="Proteomes" id="UP000516656">
    <property type="component" value="Chromosome 2"/>
</dbReference>
<evidence type="ECO:0000256" key="2">
    <source>
        <dbReference type="ARBA" id="ARBA00022448"/>
    </source>
</evidence>
<evidence type="ECO:0000313" key="13">
    <source>
        <dbReference type="Proteomes" id="UP000516656"/>
    </source>
</evidence>
<comment type="subcellular location">
    <subcellularLocation>
        <location evidence="1">Cell membrane</location>
        <topology evidence="1">Multi-pass membrane protein</topology>
    </subcellularLocation>
</comment>
<feature type="transmembrane region" description="Helical" evidence="8">
    <location>
        <begin position="310"/>
        <end position="332"/>
    </location>
</feature>
<evidence type="ECO:0000256" key="7">
    <source>
        <dbReference type="ARBA" id="ARBA00023136"/>
    </source>
</evidence>
<keyword evidence="4 11" id="KW-0762">Sugar transport</keyword>
<dbReference type="Pfam" id="PF13303">
    <property type="entry name" value="PTS_EIIC_2"/>
    <property type="match status" value="1"/>
</dbReference>
<dbReference type="EMBL" id="CP061855">
    <property type="protein sequence ID" value="QOD58459.1"/>
    <property type="molecule type" value="Genomic_DNA"/>
</dbReference>
<feature type="transmembrane region" description="Helical" evidence="8">
    <location>
        <begin position="133"/>
        <end position="154"/>
    </location>
</feature>
<keyword evidence="7 8" id="KW-0472">Membrane</keyword>
<reference evidence="11 13" key="3">
    <citation type="submission" date="2020-09" db="EMBL/GenBank/DDBJ databases">
        <title>Complete, closed and curated genome sequences of Photobacterium damselae subsp. piscicida isolates from Australia indicate localised evolution and additional plasmid-borne pathogenicity mechanisms.</title>
        <authorList>
            <person name="Baseggio L."/>
            <person name="Silayeva O."/>
            <person name="Buller N."/>
            <person name="Landos M."/>
            <person name="Engelstaedter J."/>
            <person name="Barnes A.C."/>
        </authorList>
    </citation>
    <scope>NUCLEOTIDE SEQUENCE [LARGE SCALE GENOMIC DNA]</scope>
    <source>
        <strain evidence="11 13">AS-16-0540-1</strain>
    </source>
</reference>
<keyword evidence="2" id="KW-0813">Transport</keyword>
<dbReference type="GO" id="GO:0009401">
    <property type="term" value="P:phosphoenolpyruvate-dependent sugar phosphotransferase system"/>
    <property type="evidence" value="ECO:0007669"/>
    <property type="project" value="InterPro"/>
</dbReference>
<dbReference type="AlphaFoldDB" id="A0A1V1VEJ4"/>
<accession>A0A1V1VEJ4</accession>
<reference evidence="12" key="2">
    <citation type="submission" date="2017-05" db="EMBL/GenBank/DDBJ databases">
        <title>Whole genome sequence of fish pathogenic bacteria, Photobacterium damselae subsp. piscicida, strain 91-197, isolated from hybrid striped bass (Morone sp.) in USA.</title>
        <authorList>
            <person name="Teru Y."/>
            <person name="Hikima J."/>
            <person name="Kono T."/>
            <person name="Sakai M."/>
            <person name="Takano T."/>
            <person name="Hawke J.P."/>
            <person name="Takeyama H."/>
            <person name="Aoki T."/>
        </authorList>
    </citation>
    <scope>NUCLEOTIDE SEQUENCE [LARGE SCALE GENOMIC DNA]</scope>
    <source>
        <strain evidence="12">91-197</strain>
    </source>
</reference>
<evidence type="ECO:0000313" key="12">
    <source>
        <dbReference type="Proteomes" id="UP000218676"/>
    </source>
</evidence>
<evidence type="ECO:0000256" key="1">
    <source>
        <dbReference type="ARBA" id="ARBA00004651"/>
    </source>
</evidence>
<dbReference type="GO" id="GO:0005886">
    <property type="term" value="C:plasma membrane"/>
    <property type="evidence" value="ECO:0007669"/>
    <property type="project" value="UniProtKB-SubCell"/>
</dbReference>
<feature type="transmembrane region" description="Helical" evidence="8">
    <location>
        <begin position="33"/>
        <end position="55"/>
    </location>
</feature>
<evidence type="ECO:0000313" key="10">
    <source>
        <dbReference type="EMBL" id="BAX55140.1"/>
    </source>
</evidence>
<evidence type="ECO:0000256" key="4">
    <source>
        <dbReference type="ARBA" id="ARBA00022597"/>
    </source>
</evidence>
<reference evidence="10" key="1">
    <citation type="journal article" date="2017" name="Genome Announc.">
        <title>Whole-Genome Sequence of Photobacterium damselae subsp. piscicida Strain 91-197, Isolated from Hybrid Striped Bass (Morone sp.) in the United States.</title>
        <authorList>
            <person name="Teru Y."/>
            <person name="Hikima J."/>
            <person name="Kono T."/>
            <person name="Sakai M."/>
            <person name="Takano T."/>
            <person name="Hawke J.P."/>
            <person name="Takeyama H."/>
            <person name="Aoki T."/>
        </authorList>
    </citation>
    <scope>NUCLEOTIDE SEQUENCE</scope>
    <source>
        <strain evidence="10">91-197</strain>
    </source>
</reference>
<dbReference type="InterPro" id="IPR003352">
    <property type="entry name" value="PTS_EIIC"/>
</dbReference>
<protein>
    <submittedName>
        <fullName evidence="11">PTS sugar transporter subunit IIC</fullName>
    </submittedName>
</protein>
<dbReference type="EMBL" id="AP018046">
    <property type="protein sequence ID" value="BAX55140.1"/>
    <property type="molecule type" value="Genomic_DNA"/>
</dbReference>
<feature type="domain" description="Phosphotransferase system EIIC" evidence="9">
    <location>
        <begin position="32"/>
        <end position="347"/>
    </location>
</feature>
<dbReference type="RefSeq" id="WP_044179922.1">
    <property type="nucleotide sequence ID" value="NZ_AP018046.1"/>
</dbReference>
<evidence type="ECO:0000256" key="5">
    <source>
        <dbReference type="ARBA" id="ARBA00022692"/>
    </source>
</evidence>
<evidence type="ECO:0000313" key="11">
    <source>
        <dbReference type="EMBL" id="QOD58459.1"/>
    </source>
</evidence>
<sequence length="351" mass="36667">MQSINTHPPHHRISSFLKQKNISLSAKVYLVDVMSYMALGLFSSLLIGSIFNSIGVKFDIPLFTDTLWPLAKQMTGPAIGVAGAYALQAPPLVLFSSVISGAAGAMLGGPVGAYVAALIAAESGKLVAGSTKIDILITPAVTIITGILVGNFIGPHVNWLMSSLGDLIMAATQLQPIVMGALVAVLMGMALTLPISSAAIAIMLSLNGISAGAATVGCATQMVGFAVMSFRENGWGGLVAQGLGTSMLQMPNIIRNYKIWLPTIITSAILGPIATTVFELQNTPLGAGMGTSGFVGQIQTVIAMDNTPAFTLYSLILLMHFILPATLTLFFAEVMRNKGWIKSGDLTLTLK</sequence>
<proteinExistence type="predicted"/>
<evidence type="ECO:0000256" key="6">
    <source>
        <dbReference type="ARBA" id="ARBA00022989"/>
    </source>
</evidence>
<name>A0A1V1VEJ4_PHODP</name>
<organism evidence="11 13">
    <name type="scientific">Photobacterium damsela subsp. piscicida</name>
    <name type="common">Pasteurella piscicida</name>
    <dbReference type="NCBI Taxonomy" id="38294"/>
    <lineage>
        <taxon>Bacteria</taxon>
        <taxon>Pseudomonadati</taxon>
        <taxon>Pseudomonadota</taxon>
        <taxon>Gammaproteobacteria</taxon>
        <taxon>Vibrionales</taxon>
        <taxon>Vibrionaceae</taxon>
        <taxon>Photobacterium</taxon>
    </lineage>
</organism>
<keyword evidence="6 8" id="KW-1133">Transmembrane helix</keyword>
<evidence type="ECO:0000259" key="9">
    <source>
        <dbReference type="Pfam" id="PF13303"/>
    </source>
</evidence>
<dbReference type="GO" id="GO:0008982">
    <property type="term" value="F:protein-N(PI)-phosphohistidine-sugar phosphotransferase activity"/>
    <property type="evidence" value="ECO:0007669"/>
    <property type="project" value="InterPro"/>
</dbReference>
<dbReference type="Proteomes" id="UP000218676">
    <property type="component" value="Chromosome 2"/>
</dbReference>
<gene>
    <name evidence="11" type="ORF">IC627_16425</name>
    <name evidence="10" type="ORF">PDPUS_2_00554</name>
</gene>
<keyword evidence="5 8" id="KW-0812">Transmembrane</keyword>
<evidence type="ECO:0000256" key="3">
    <source>
        <dbReference type="ARBA" id="ARBA00022475"/>
    </source>
</evidence>
<feature type="transmembrane region" description="Helical" evidence="8">
    <location>
        <begin position="93"/>
        <end position="121"/>
    </location>
</feature>
<feature type="transmembrane region" description="Helical" evidence="8">
    <location>
        <begin position="174"/>
        <end position="195"/>
    </location>
</feature>